<dbReference type="AlphaFoldDB" id="A0A061RY41"/>
<protein>
    <submittedName>
        <fullName evidence="1">Uncharacterized protein</fullName>
    </submittedName>
</protein>
<proteinExistence type="predicted"/>
<reference evidence="1" key="1">
    <citation type="submission" date="2014-05" db="EMBL/GenBank/DDBJ databases">
        <title>The transcriptome of the halophilic microalga Tetraselmis sp. GSL018 isolated from the Great Salt Lake, Utah.</title>
        <authorList>
            <person name="Jinkerson R.E."/>
            <person name="D'Adamo S."/>
            <person name="Posewitz M.C."/>
        </authorList>
    </citation>
    <scope>NUCLEOTIDE SEQUENCE</scope>
    <source>
        <strain evidence="1">GSL018</strain>
    </source>
</reference>
<organism evidence="1">
    <name type="scientific">Tetraselmis sp. GSL018</name>
    <dbReference type="NCBI Taxonomy" id="582737"/>
    <lineage>
        <taxon>Eukaryota</taxon>
        <taxon>Viridiplantae</taxon>
        <taxon>Chlorophyta</taxon>
        <taxon>core chlorophytes</taxon>
        <taxon>Chlorodendrophyceae</taxon>
        <taxon>Chlorodendrales</taxon>
        <taxon>Chlorodendraceae</taxon>
        <taxon>Tetraselmis</taxon>
    </lineage>
</organism>
<feature type="non-terminal residue" evidence="1">
    <location>
        <position position="1"/>
    </location>
</feature>
<accession>A0A061RY41</accession>
<gene>
    <name evidence="1" type="ORF">TSPGSL018_16696</name>
</gene>
<name>A0A061RY41_9CHLO</name>
<feature type="non-terminal residue" evidence="1">
    <location>
        <position position="78"/>
    </location>
</feature>
<sequence>EYVDLSMAPAVSVRFQSREREGFFPAEPIAVPRGLLNLECSELIVKLFNEFWPAVSDDVEDLPSEKPETVEAVTFTIN</sequence>
<evidence type="ECO:0000313" key="1">
    <source>
        <dbReference type="EMBL" id="JAC77822.1"/>
    </source>
</evidence>
<dbReference type="EMBL" id="GBEZ01007654">
    <property type="protein sequence ID" value="JAC77822.1"/>
    <property type="molecule type" value="Transcribed_RNA"/>
</dbReference>